<feature type="modified residue" description="4-aspartylphosphate" evidence="22">
    <location>
        <position position="697"/>
    </location>
</feature>
<protein>
    <recommendedName>
        <fullName evidence="21">Circadian input-output histidine kinase CikA</fullName>
        <ecNumber evidence="6">2.7.13.3</ecNumber>
    </recommendedName>
</protein>
<keyword evidence="9 24" id="KW-0812">Transmembrane</keyword>
<keyword evidence="17" id="KW-0902">Two-component regulatory system</keyword>
<dbReference type="SUPFAM" id="SSF55874">
    <property type="entry name" value="ATPase domain of HSP90 chaperone/DNA topoisomerase II/histidine kinase"/>
    <property type="match status" value="1"/>
</dbReference>
<comment type="catalytic activity">
    <reaction evidence="1">
        <text>ATP + protein L-histidine = ADP + protein N-phospho-L-histidine.</text>
        <dbReference type="EC" id="2.7.13.3"/>
    </reaction>
</comment>
<dbReference type="InterPro" id="IPR001789">
    <property type="entry name" value="Sig_transdc_resp-reg_receiver"/>
</dbReference>
<evidence type="ECO:0000259" key="27">
    <source>
        <dbReference type="PROSITE" id="PS50110"/>
    </source>
</evidence>
<reference evidence="28 29" key="1">
    <citation type="submission" date="2019-01" db="EMBL/GenBank/DDBJ databases">
        <authorList>
            <person name="Brito A."/>
        </authorList>
    </citation>
    <scope>NUCLEOTIDE SEQUENCE [LARGE SCALE GENOMIC DNA]</scope>
    <source>
        <strain evidence="28">1</strain>
    </source>
</reference>
<keyword evidence="10" id="KW-0547">Nucleotide-binding</keyword>
<dbReference type="Pfam" id="PF00512">
    <property type="entry name" value="HisKA"/>
    <property type="match status" value="1"/>
</dbReference>
<comment type="cofactor">
    <cofactor evidence="2">
        <name>Cu cation</name>
        <dbReference type="ChEBI" id="CHEBI:23378"/>
    </cofactor>
</comment>
<evidence type="ECO:0000259" key="25">
    <source>
        <dbReference type="PROSITE" id="PS50046"/>
    </source>
</evidence>
<feature type="coiled-coil region" evidence="23">
    <location>
        <begin position="128"/>
        <end position="173"/>
    </location>
</feature>
<keyword evidence="8" id="KW-0808">Transferase</keyword>
<keyword evidence="13" id="KW-0256">Endoplasmic reticulum</keyword>
<evidence type="ECO:0000256" key="11">
    <source>
        <dbReference type="ARBA" id="ARBA00022745"/>
    </source>
</evidence>
<dbReference type="GO" id="GO:0000155">
    <property type="term" value="F:phosphorelay sensor kinase activity"/>
    <property type="evidence" value="ECO:0007669"/>
    <property type="project" value="InterPro"/>
</dbReference>
<keyword evidence="14" id="KW-0067">ATP-binding</keyword>
<dbReference type="CDD" id="cd17546">
    <property type="entry name" value="REC_hyHK_CKI1_RcsC-like"/>
    <property type="match status" value="1"/>
</dbReference>
<dbReference type="SMART" id="SM00065">
    <property type="entry name" value="GAF"/>
    <property type="match status" value="1"/>
</dbReference>
<dbReference type="InterPro" id="IPR004358">
    <property type="entry name" value="Sig_transdc_His_kin-like_C"/>
</dbReference>
<evidence type="ECO:0000256" key="16">
    <source>
        <dbReference type="ARBA" id="ARBA00023008"/>
    </source>
</evidence>
<dbReference type="AlphaFoldDB" id="A0A563VXP4"/>
<keyword evidence="15 24" id="KW-1133">Transmembrane helix</keyword>
<dbReference type="Gene3D" id="1.10.287.130">
    <property type="match status" value="1"/>
</dbReference>
<evidence type="ECO:0000256" key="24">
    <source>
        <dbReference type="SAM" id="Phobius"/>
    </source>
</evidence>
<keyword evidence="12" id="KW-0418">Kinase</keyword>
<dbReference type="Proteomes" id="UP000320055">
    <property type="component" value="Unassembled WGS sequence"/>
</dbReference>
<evidence type="ECO:0000256" key="17">
    <source>
        <dbReference type="ARBA" id="ARBA00023012"/>
    </source>
</evidence>
<name>A0A563VXP4_9CYAN</name>
<evidence type="ECO:0000256" key="19">
    <source>
        <dbReference type="ARBA" id="ARBA00023157"/>
    </source>
</evidence>
<dbReference type="GO" id="GO:0016020">
    <property type="term" value="C:membrane"/>
    <property type="evidence" value="ECO:0007669"/>
    <property type="project" value="UniProtKB-SubCell"/>
</dbReference>
<dbReference type="PROSITE" id="PS50046">
    <property type="entry name" value="PHYTOCHROME_2"/>
    <property type="match status" value="1"/>
</dbReference>
<dbReference type="EC" id="2.7.13.3" evidence="6"/>
<dbReference type="Gene3D" id="3.30.450.40">
    <property type="match status" value="1"/>
</dbReference>
<evidence type="ECO:0000256" key="15">
    <source>
        <dbReference type="ARBA" id="ARBA00022989"/>
    </source>
</evidence>
<dbReference type="Gene3D" id="3.30.565.10">
    <property type="entry name" value="Histidine kinase-like ATPase, C-terminal domain"/>
    <property type="match status" value="1"/>
</dbReference>
<dbReference type="EMBL" id="CAACVJ010000357">
    <property type="protein sequence ID" value="VEP16224.1"/>
    <property type="molecule type" value="Genomic_DNA"/>
</dbReference>
<evidence type="ECO:0000256" key="4">
    <source>
        <dbReference type="ARBA" id="ARBA00006402"/>
    </source>
</evidence>
<dbReference type="CDD" id="cd16922">
    <property type="entry name" value="HATPase_EvgS-ArcB-TorS-like"/>
    <property type="match status" value="1"/>
</dbReference>
<keyword evidence="23" id="KW-0175">Coiled coil</keyword>
<keyword evidence="7 22" id="KW-0597">Phosphoprotein</keyword>
<dbReference type="GO" id="GO:0005524">
    <property type="term" value="F:ATP binding"/>
    <property type="evidence" value="ECO:0007669"/>
    <property type="project" value="UniProtKB-KW"/>
</dbReference>
<evidence type="ECO:0000256" key="10">
    <source>
        <dbReference type="ARBA" id="ARBA00022741"/>
    </source>
</evidence>
<dbReference type="PANTHER" id="PTHR45339:SF1">
    <property type="entry name" value="HYBRID SIGNAL TRANSDUCTION HISTIDINE KINASE J"/>
    <property type="match status" value="1"/>
</dbReference>
<dbReference type="Pfam" id="PF00072">
    <property type="entry name" value="Response_reg"/>
    <property type="match status" value="1"/>
</dbReference>
<feature type="transmembrane region" description="Helical" evidence="24">
    <location>
        <begin position="28"/>
        <end position="52"/>
    </location>
</feature>
<evidence type="ECO:0000256" key="22">
    <source>
        <dbReference type="PROSITE-ProRule" id="PRU00169"/>
    </source>
</evidence>
<dbReference type="SMART" id="SM00388">
    <property type="entry name" value="HisKA"/>
    <property type="match status" value="1"/>
</dbReference>
<evidence type="ECO:0000256" key="18">
    <source>
        <dbReference type="ARBA" id="ARBA00023136"/>
    </source>
</evidence>
<evidence type="ECO:0000256" key="20">
    <source>
        <dbReference type="ARBA" id="ARBA00023306"/>
    </source>
</evidence>
<evidence type="ECO:0000313" key="29">
    <source>
        <dbReference type="Proteomes" id="UP000320055"/>
    </source>
</evidence>
<dbReference type="InterPro" id="IPR036890">
    <property type="entry name" value="HATPase_C_sf"/>
</dbReference>
<keyword evidence="18 24" id="KW-0472">Membrane</keyword>
<keyword evidence="19" id="KW-1015">Disulfide bond</keyword>
<evidence type="ECO:0000256" key="12">
    <source>
        <dbReference type="ARBA" id="ARBA00022777"/>
    </source>
</evidence>
<dbReference type="InterPro" id="IPR003661">
    <property type="entry name" value="HisK_dim/P_dom"/>
</dbReference>
<dbReference type="InterPro" id="IPR029016">
    <property type="entry name" value="GAF-like_dom_sf"/>
</dbReference>
<feature type="domain" description="Phytochrome chromophore attachment site" evidence="25">
    <location>
        <begin position="189"/>
        <end position="364"/>
    </location>
</feature>
<accession>A0A563VXP4</accession>
<dbReference type="SUPFAM" id="SSF47384">
    <property type="entry name" value="Homodimeric domain of signal transducing histidine kinase"/>
    <property type="match status" value="1"/>
</dbReference>
<dbReference type="InterPro" id="IPR011006">
    <property type="entry name" value="CheY-like_superfamily"/>
</dbReference>
<keyword evidence="20" id="KW-0131">Cell cycle</keyword>
<dbReference type="InterPro" id="IPR058544">
    <property type="entry name" value="ETR1_N"/>
</dbReference>
<dbReference type="InterPro" id="IPR005467">
    <property type="entry name" value="His_kinase_dom"/>
</dbReference>
<evidence type="ECO:0000256" key="5">
    <source>
        <dbReference type="ARBA" id="ARBA00009842"/>
    </source>
</evidence>
<dbReference type="SMART" id="SM00448">
    <property type="entry name" value="REC"/>
    <property type="match status" value="1"/>
</dbReference>
<feature type="transmembrane region" description="Helical" evidence="24">
    <location>
        <begin position="64"/>
        <end position="84"/>
    </location>
</feature>
<dbReference type="InterPro" id="IPR003018">
    <property type="entry name" value="GAF"/>
</dbReference>
<dbReference type="InterPro" id="IPR016132">
    <property type="entry name" value="Phyto_chromo_attachment"/>
</dbReference>
<gene>
    <name evidence="28" type="ORF">H1P_420025</name>
</gene>
<feature type="domain" description="Response regulatory" evidence="27">
    <location>
        <begin position="648"/>
        <end position="764"/>
    </location>
</feature>
<dbReference type="Gene3D" id="3.40.50.2300">
    <property type="match status" value="1"/>
</dbReference>
<dbReference type="CDD" id="cd00082">
    <property type="entry name" value="HisKA"/>
    <property type="match status" value="1"/>
</dbReference>
<evidence type="ECO:0000256" key="6">
    <source>
        <dbReference type="ARBA" id="ARBA00012438"/>
    </source>
</evidence>
<dbReference type="Pfam" id="PF25487">
    <property type="entry name" value="ETR1_N"/>
    <property type="match status" value="1"/>
</dbReference>
<dbReference type="PRINTS" id="PR00344">
    <property type="entry name" value="BCTRLSENSOR"/>
</dbReference>
<keyword evidence="29" id="KW-1185">Reference proteome</keyword>
<keyword evidence="11" id="KW-0936">Ethylene signaling pathway</keyword>
<dbReference type="SMART" id="SM00387">
    <property type="entry name" value="HATPase_c"/>
    <property type="match status" value="1"/>
</dbReference>
<dbReference type="Pfam" id="PF01590">
    <property type="entry name" value="GAF"/>
    <property type="match status" value="1"/>
</dbReference>
<evidence type="ECO:0000256" key="1">
    <source>
        <dbReference type="ARBA" id="ARBA00000085"/>
    </source>
</evidence>
<feature type="domain" description="Histidine kinase" evidence="26">
    <location>
        <begin position="405"/>
        <end position="621"/>
    </location>
</feature>
<dbReference type="FunFam" id="1.10.287.130:FF:000038">
    <property type="entry name" value="Sensory transduction histidine kinase"/>
    <property type="match status" value="1"/>
</dbReference>
<evidence type="ECO:0000256" key="13">
    <source>
        <dbReference type="ARBA" id="ARBA00022824"/>
    </source>
</evidence>
<dbReference type="SUPFAM" id="SSF55781">
    <property type="entry name" value="GAF domain-like"/>
    <property type="match status" value="1"/>
</dbReference>
<evidence type="ECO:0000256" key="21">
    <source>
        <dbReference type="ARBA" id="ARBA00074306"/>
    </source>
</evidence>
<dbReference type="InterPro" id="IPR003594">
    <property type="entry name" value="HATPase_dom"/>
</dbReference>
<dbReference type="Pfam" id="PF02518">
    <property type="entry name" value="HATPase_c"/>
    <property type="match status" value="1"/>
</dbReference>
<dbReference type="FunFam" id="3.30.565.10:FF:000010">
    <property type="entry name" value="Sensor histidine kinase RcsC"/>
    <property type="match status" value="1"/>
</dbReference>
<dbReference type="PROSITE" id="PS50110">
    <property type="entry name" value="RESPONSE_REGULATORY"/>
    <property type="match status" value="1"/>
</dbReference>
<evidence type="ECO:0000313" key="28">
    <source>
        <dbReference type="EMBL" id="VEP16224.1"/>
    </source>
</evidence>
<sequence>MSNLITNIVSPNFYIPHGHCYLWQTPLVLLHLISDLLIAVAYFSIPIMLLYFVFKRSDVPFQGFFVMFGAFIIFCGTGHLLEIWTIWHPAYWLSGIEQALTAIISCYTAVNMARLLPRFLSLKTPEQLERVNQELQKEIVERQKAETELRRINEELETRVQERTAQLQQSAEQKQTITRIVQRMRQTLDLQQIFAHTTEELRAAINCERTLVYQFNPDWSGHIVAESVAQGWSNLISQVDNKVLTQVAIDQDNCVFKTIEDTYLQESQGKIFGDTRENLGRVSRQNSYRAVADVYEANLDACYLELLEQLQAKAYLVVPIIFSDRQEAGDKKNRLWGLLFAYQLSAPRQWKSGVIEIMMQIGTQLGVAVQQGELLARTQQQARELEVAKNEAEKANHFKSEFLANMSHELRTPLNAVLGYTQLMQRSAELSAADQEYINIIDSSGRHLLSLINDVLEMSKIEAGQAFFNQIDFDLYSLLAELEKLFQLKAQYKQLQLSFQRHSDVPQYIKTDRKKLRQVLINILGNAIKFTEQGQVKLEVGVKQSMLYFTIQDTGLGIAPEELNRIFVAFGQAQAGQQSNEGTGLGLSISNVFIELMRGKITVSSKVNQGTTFTFTIPLVSATSILADQSPTSSAIPIALVPNQPEFRILVAEDRLTNRQLMVKILTSVGFKVKEAVNGQEAITIWQSWQPQLIWMDMQMPVMNGFEASQEIKASLQGQATVIIALTASVFEEDRQKIITYGCDDVVSKPFRTEELFNKMAQYLGVQYVYQEAEQVPKSEQVTSKATNFNIDAESLKVMPPEWIKQINQRGAEGNYLALQELIEEIPPEKIELKTALAKLIDDFQFEAILDCVNNP</sequence>
<dbReference type="RefSeq" id="WP_144865997.1">
    <property type="nucleotide sequence ID" value="NZ_LR213802.1"/>
</dbReference>
<evidence type="ECO:0000256" key="3">
    <source>
        <dbReference type="ARBA" id="ARBA00004477"/>
    </source>
</evidence>
<dbReference type="InterPro" id="IPR036097">
    <property type="entry name" value="HisK_dim/P_sf"/>
</dbReference>
<keyword evidence="16" id="KW-0186">Copper</keyword>
<comment type="subcellular location">
    <subcellularLocation>
        <location evidence="3">Endoplasmic reticulum membrane</location>
        <topology evidence="3">Multi-pass membrane protein</topology>
    </subcellularLocation>
</comment>
<comment type="similarity">
    <text evidence="5">Belongs to the ethylene receptor family.</text>
</comment>
<evidence type="ECO:0000256" key="23">
    <source>
        <dbReference type="SAM" id="Coils"/>
    </source>
</evidence>
<evidence type="ECO:0000256" key="8">
    <source>
        <dbReference type="ARBA" id="ARBA00022679"/>
    </source>
</evidence>
<comment type="similarity">
    <text evidence="4">In the N-terminal section; belongs to the phytochrome family.</text>
</comment>
<proteinExistence type="inferred from homology"/>
<evidence type="ECO:0000256" key="7">
    <source>
        <dbReference type="ARBA" id="ARBA00022553"/>
    </source>
</evidence>
<dbReference type="PROSITE" id="PS50109">
    <property type="entry name" value="HIS_KIN"/>
    <property type="match status" value="1"/>
</dbReference>
<organism evidence="28 29">
    <name type="scientific">Hyella patelloides LEGE 07179</name>
    <dbReference type="NCBI Taxonomy" id="945734"/>
    <lineage>
        <taxon>Bacteria</taxon>
        <taxon>Bacillati</taxon>
        <taxon>Cyanobacteriota</taxon>
        <taxon>Cyanophyceae</taxon>
        <taxon>Pleurocapsales</taxon>
        <taxon>Hyellaceae</taxon>
        <taxon>Hyella</taxon>
    </lineage>
</organism>
<evidence type="ECO:0000259" key="26">
    <source>
        <dbReference type="PROSITE" id="PS50109"/>
    </source>
</evidence>
<dbReference type="PANTHER" id="PTHR45339">
    <property type="entry name" value="HYBRID SIGNAL TRANSDUCTION HISTIDINE KINASE J"/>
    <property type="match status" value="1"/>
</dbReference>
<dbReference type="SUPFAM" id="SSF52172">
    <property type="entry name" value="CheY-like"/>
    <property type="match status" value="1"/>
</dbReference>
<dbReference type="OrthoDB" id="569347at2"/>
<evidence type="ECO:0000256" key="9">
    <source>
        <dbReference type="ARBA" id="ARBA00022692"/>
    </source>
</evidence>
<evidence type="ECO:0000256" key="2">
    <source>
        <dbReference type="ARBA" id="ARBA00001935"/>
    </source>
</evidence>
<evidence type="ECO:0000256" key="14">
    <source>
        <dbReference type="ARBA" id="ARBA00022840"/>
    </source>
</evidence>